<feature type="chain" id="PRO_5003336097" evidence="1">
    <location>
        <begin position="23"/>
        <end position="118"/>
    </location>
</feature>
<protein>
    <submittedName>
        <fullName evidence="3">FMN-binding domain protein</fullName>
    </submittedName>
</protein>
<keyword evidence="1" id="KW-0732">Signal</keyword>
<dbReference type="STRING" id="545694.TREPR_1840"/>
<dbReference type="Pfam" id="PF04205">
    <property type="entry name" value="FMN_bind"/>
    <property type="match status" value="1"/>
</dbReference>
<reference evidence="3 4" key="2">
    <citation type="journal article" date="2011" name="ISME J.">
        <title>RNA-seq reveals cooperative metabolic interactions between two termite-gut spirochete species in co-culture.</title>
        <authorList>
            <person name="Rosenthal A.Z."/>
            <person name="Matson E.G."/>
            <person name="Eldar A."/>
            <person name="Leadbetter J.R."/>
        </authorList>
    </citation>
    <scope>NUCLEOTIDE SEQUENCE [LARGE SCALE GENOMIC DNA]</scope>
    <source>
        <strain evidence="4">ATCC BAA-887 / DSM 12427 / ZAS-2</strain>
    </source>
</reference>
<feature type="signal peptide" evidence="1">
    <location>
        <begin position="1"/>
        <end position="22"/>
    </location>
</feature>
<keyword evidence="4" id="KW-1185">Reference proteome</keyword>
<feature type="domain" description="FMN-binding" evidence="2">
    <location>
        <begin position="46"/>
        <end position="117"/>
    </location>
</feature>
<dbReference type="eggNOG" id="COG3976">
    <property type="taxonomic scope" value="Bacteria"/>
</dbReference>
<organism evidence="3 4">
    <name type="scientific">Treponema primitia (strain ATCC BAA-887 / DSM 12427 / ZAS-2)</name>
    <dbReference type="NCBI Taxonomy" id="545694"/>
    <lineage>
        <taxon>Bacteria</taxon>
        <taxon>Pseudomonadati</taxon>
        <taxon>Spirochaetota</taxon>
        <taxon>Spirochaetia</taxon>
        <taxon>Spirochaetales</taxon>
        <taxon>Treponemataceae</taxon>
        <taxon>Treponema</taxon>
    </lineage>
</organism>
<dbReference type="InterPro" id="IPR007329">
    <property type="entry name" value="FMN-bd"/>
</dbReference>
<gene>
    <name evidence="3" type="ordered locus">TREPR_1840</name>
</gene>
<evidence type="ECO:0000313" key="4">
    <source>
        <dbReference type="Proteomes" id="UP000009223"/>
    </source>
</evidence>
<accession>F5YL85</accession>
<dbReference type="GO" id="GO:0010181">
    <property type="term" value="F:FMN binding"/>
    <property type="evidence" value="ECO:0007669"/>
    <property type="project" value="InterPro"/>
</dbReference>
<dbReference type="AlphaFoldDB" id="F5YL85"/>
<evidence type="ECO:0000259" key="2">
    <source>
        <dbReference type="SMART" id="SM00900"/>
    </source>
</evidence>
<reference evidence="4" key="1">
    <citation type="submission" date="2009-12" db="EMBL/GenBank/DDBJ databases">
        <title>Complete sequence of Treponema primitia strain ZAS-2.</title>
        <authorList>
            <person name="Tetu S.G."/>
            <person name="Matson E."/>
            <person name="Ren Q."/>
            <person name="Seshadri R."/>
            <person name="Elbourne L."/>
            <person name="Hassan K.A."/>
            <person name="Durkin A."/>
            <person name="Radune D."/>
            <person name="Mohamoud Y."/>
            <person name="Shay R."/>
            <person name="Jin S."/>
            <person name="Zhang X."/>
            <person name="Lucey K."/>
            <person name="Ballor N.R."/>
            <person name="Ottesen E."/>
            <person name="Rosenthal R."/>
            <person name="Allen A."/>
            <person name="Leadbetter J.R."/>
            <person name="Paulsen I.T."/>
        </authorList>
    </citation>
    <scope>NUCLEOTIDE SEQUENCE [LARGE SCALE GENOMIC DNA]</scope>
    <source>
        <strain evidence="4">ATCC BAA-887 / DSM 12427 / ZAS-2</strain>
    </source>
</reference>
<dbReference type="KEGG" id="tpi:TREPR_1840"/>
<sequence>MKKSTGALGVILVLLAALSGCASRFDKLQPLMPDLQGKADGAYRGSYKAFPVSVILDVEVKDTALTNITIIKHFNGRGSKAEKIIETVLAKQSVEVDTVSGATASSKVILKAIENALE</sequence>
<dbReference type="EMBL" id="CP001843">
    <property type="protein sequence ID" value="AEF85315.1"/>
    <property type="molecule type" value="Genomic_DNA"/>
</dbReference>
<dbReference type="GO" id="GO:0016020">
    <property type="term" value="C:membrane"/>
    <property type="evidence" value="ECO:0007669"/>
    <property type="project" value="InterPro"/>
</dbReference>
<dbReference type="Gene3D" id="3.90.1010.20">
    <property type="match status" value="1"/>
</dbReference>
<evidence type="ECO:0000313" key="3">
    <source>
        <dbReference type="EMBL" id="AEF85315.1"/>
    </source>
</evidence>
<dbReference type="PROSITE" id="PS51257">
    <property type="entry name" value="PROKAR_LIPOPROTEIN"/>
    <property type="match status" value="1"/>
</dbReference>
<dbReference type="SMART" id="SM00900">
    <property type="entry name" value="FMN_bind"/>
    <property type="match status" value="1"/>
</dbReference>
<dbReference type="HOGENOM" id="CLU_096350_0_1_12"/>
<dbReference type="Proteomes" id="UP000009223">
    <property type="component" value="Chromosome"/>
</dbReference>
<proteinExistence type="predicted"/>
<dbReference type="RefSeq" id="WP_015708297.1">
    <property type="nucleotide sequence ID" value="NC_015578.1"/>
</dbReference>
<name>F5YL85_TREPZ</name>
<evidence type="ECO:0000256" key="1">
    <source>
        <dbReference type="SAM" id="SignalP"/>
    </source>
</evidence>